<feature type="transmembrane region" description="Helical" evidence="6">
    <location>
        <begin position="87"/>
        <end position="107"/>
    </location>
</feature>
<evidence type="ECO:0000313" key="8">
    <source>
        <dbReference type="Proteomes" id="UP000886752"/>
    </source>
</evidence>
<comment type="caution">
    <text evidence="7">The sequence shown here is derived from an EMBL/GenBank/DDBJ whole genome shotgun (WGS) entry which is preliminary data.</text>
</comment>
<dbReference type="PANTHER" id="PTHR23291:SF50">
    <property type="entry name" value="PROTEIN LIFEGUARD 4"/>
    <property type="match status" value="1"/>
</dbReference>
<dbReference type="PANTHER" id="PTHR23291">
    <property type="entry name" value="BAX INHIBITOR-RELATED"/>
    <property type="match status" value="1"/>
</dbReference>
<protein>
    <submittedName>
        <fullName evidence="7">Bax inhibitor-1/YccA family protein</fullName>
    </submittedName>
</protein>
<dbReference type="InterPro" id="IPR006214">
    <property type="entry name" value="Bax_inhibitor_1-related"/>
</dbReference>
<keyword evidence="3 6" id="KW-0812">Transmembrane</keyword>
<reference evidence="7" key="2">
    <citation type="submission" date="2021-04" db="EMBL/GenBank/DDBJ databases">
        <authorList>
            <person name="Gilroy R."/>
        </authorList>
    </citation>
    <scope>NUCLEOTIDE SEQUENCE</scope>
    <source>
        <strain evidence="7">ChiHecec2B26-446</strain>
    </source>
</reference>
<comment type="similarity">
    <text evidence="2 6">Belongs to the BI1 family.</text>
</comment>
<dbReference type="CDD" id="cd10432">
    <property type="entry name" value="BI-1-like_bacterial"/>
    <property type="match status" value="1"/>
</dbReference>
<dbReference type="Proteomes" id="UP000886752">
    <property type="component" value="Unassembled WGS sequence"/>
</dbReference>
<reference evidence="7" key="1">
    <citation type="journal article" date="2021" name="PeerJ">
        <title>Extensive microbial diversity within the chicken gut microbiome revealed by metagenomics and culture.</title>
        <authorList>
            <person name="Gilroy R."/>
            <person name="Ravi A."/>
            <person name="Getino M."/>
            <person name="Pursley I."/>
            <person name="Horton D.L."/>
            <person name="Alikhan N.F."/>
            <person name="Baker D."/>
            <person name="Gharbi K."/>
            <person name="Hall N."/>
            <person name="Watson M."/>
            <person name="Adriaenssens E.M."/>
            <person name="Foster-Nyarko E."/>
            <person name="Jarju S."/>
            <person name="Secka A."/>
            <person name="Antonio M."/>
            <person name="Oren A."/>
            <person name="Chaudhuri R.R."/>
            <person name="La Ragione R."/>
            <person name="Hildebrand F."/>
            <person name="Pallen M.J."/>
        </authorList>
    </citation>
    <scope>NUCLEOTIDE SEQUENCE</scope>
    <source>
        <strain evidence="7">ChiHecec2B26-446</strain>
    </source>
</reference>
<evidence type="ECO:0000256" key="1">
    <source>
        <dbReference type="ARBA" id="ARBA00004141"/>
    </source>
</evidence>
<evidence type="ECO:0000256" key="5">
    <source>
        <dbReference type="ARBA" id="ARBA00023136"/>
    </source>
</evidence>
<dbReference type="GO" id="GO:0005886">
    <property type="term" value="C:plasma membrane"/>
    <property type="evidence" value="ECO:0007669"/>
    <property type="project" value="TreeGrafter"/>
</dbReference>
<evidence type="ECO:0000313" key="7">
    <source>
        <dbReference type="EMBL" id="HIW01460.1"/>
    </source>
</evidence>
<feature type="transmembrane region" description="Helical" evidence="6">
    <location>
        <begin position="205"/>
        <end position="228"/>
    </location>
</feature>
<dbReference type="AlphaFoldDB" id="A0A9D1TQ76"/>
<feature type="transmembrane region" description="Helical" evidence="6">
    <location>
        <begin position="113"/>
        <end position="130"/>
    </location>
</feature>
<evidence type="ECO:0000256" key="3">
    <source>
        <dbReference type="ARBA" id="ARBA00022692"/>
    </source>
</evidence>
<keyword evidence="4 6" id="KW-1133">Transmembrane helix</keyword>
<feature type="transmembrane region" description="Helical" evidence="6">
    <location>
        <begin position="21"/>
        <end position="42"/>
    </location>
</feature>
<name>A0A9D1TQ76_9BACT</name>
<sequence length="234" mass="24897">MQTSRTLEAKVSSVASVYMRHVYTWMTTGLVVTAGVALAIASSPAIQQALLGNMFVMIALIVAQFGIVIGLSAAVHKMSAFMATAMFLLYSVLTGLTLSSIFIVYPIGSIANAFFSTAGMFLAMSIYGTVTKRDLTGMGNFLFMGLIGIIIASIVNIFLASSAMDFVISVCGVIIFTGLTAYDTNKLRQFGASAPLDDAVAIRRGAILGALTLYLDFINLFLMMLRLFGGNNSD</sequence>
<evidence type="ECO:0000256" key="4">
    <source>
        <dbReference type="ARBA" id="ARBA00022989"/>
    </source>
</evidence>
<gene>
    <name evidence="7" type="ORF">H9894_09805</name>
</gene>
<comment type="subcellular location">
    <subcellularLocation>
        <location evidence="1">Membrane</location>
        <topology evidence="1">Multi-pass membrane protein</topology>
    </subcellularLocation>
</comment>
<accession>A0A9D1TQ76</accession>
<dbReference type="EMBL" id="DXHV01000082">
    <property type="protein sequence ID" value="HIW01460.1"/>
    <property type="molecule type" value="Genomic_DNA"/>
</dbReference>
<evidence type="ECO:0000256" key="2">
    <source>
        <dbReference type="ARBA" id="ARBA00010350"/>
    </source>
</evidence>
<keyword evidence="5 6" id="KW-0472">Membrane</keyword>
<evidence type="ECO:0000256" key="6">
    <source>
        <dbReference type="RuleBase" id="RU004379"/>
    </source>
</evidence>
<feature type="transmembrane region" description="Helical" evidence="6">
    <location>
        <begin position="142"/>
        <end position="160"/>
    </location>
</feature>
<dbReference type="Pfam" id="PF01027">
    <property type="entry name" value="Bax1-I"/>
    <property type="match status" value="1"/>
</dbReference>
<feature type="transmembrane region" description="Helical" evidence="6">
    <location>
        <begin position="166"/>
        <end position="184"/>
    </location>
</feature>
<feature type="transmembrane region" description="Helical" evidence="6">
    <location>
        <begin position="54"/>
        <end position="75"/>
    </location>
</feature>
<organism evidence="7 8">
    <name type="scientific">Candidatus Desulfovibrio intestinipullorum</name>
    <dbReference type="NCBI Taxonomy" id="2838536"/>
    <lineage>
        <taxon>Bacteria</taxon>
        <taxon>Pseudomonadati</taxon>
        <taxon>Thermodesulfobacteriota</taxon>
        <taxon>Desulfovibrionia</taxon>
        <taxon>Desulfovibrionales</taxon>
        <taxon>Desulfovibrionaceae</taxon>
        <taxon>Desulfovibrio</taxon>
    </lineage>
</organism>
<proteinExistence type="inferred from homology"/>